<gene>
    <name evidence="1" type="ORF">MENTE1834_LOCUS24452</name>
</gene>
<evidence type="ECO:0000313" key="1">
    <source>
        <dbReference type="EMBL" id="CAK5077526.1"/>
    </source>
</evidence>
<comment type="caution">
    <text evidence="1">The sequence shown here is derived from an EMBL/GenBank/DDBJ whole genome shotgun (WGS) entry which is preliminary data.</text>
</comment>
<protein>
    <submittedName>
        <fullName evidence="1">Uncharacterized protein</fullName>
    </submittedName>
</protein>
<dbReference type="Proteomes" id="UP001497535">
    <property type="component" value="Unassembled WGS sequence"/>
</dbReference>
<keyword evidence="2" id="KW-1185">Reference proteome</keyword>
<proteinExistence type="predicted"/>
<reference evidence="1" key="1">
    <citation type="submission" date="2023-11" db="EMBL/GenBank/DDBJ databases">
        <authorList>
            <person name="Poullet M."/>
        </authorList>
    </citation>
    <scope>NUCLEOTIDE SEQUENCE</scope>
    <source>
        <strain evidence="1">E1834</strain>
    </source>
</reference>
<accession>A0ACB0ZEP6</accession>
<organism evidence="1 2">
    <name type="scientific">Meloidogyne enterolobii</name>
    <name type="common">Root-knot nematode worm</name>
    <name type="synonym">Meloidogyne mayaguensis</name>
    <dbReference type="NCBI Taxonomy" id="390850"/>
    <lineage>
        <taxon>Eukaryota</taxon>
        <taxon>Metazoa</taxon>
        <taxon>Ecdysozoa</taxon>
        <taxon>Nematoda</taxon>
        <taxon>Chromadorea</taxon>
        <taxon>Rhabditida</taxon>
        <taxon>Tylenchina</taxon>
        <taxon>Tylenchomorpha</taxon>
        <taxon>Tylenchoidea</taxon>
        <taxon>Meloidogynidae</taxon>
        <taxon>Meloidogyninae</taxon>
        <taxon>Meloidogyne</taxon>
    </lineage>
</organism>
<dbReference type="EMBL" id="CAVMJV010000032">
    <property type="protein sequence ID" value="CAK5077526.1"/>
    <property type="molecule type" value="Genomic_DNA"/>
</dbReference>
<sequence length="83" mass="9733">MPNIYFEANNETIIRLRLNTLLGMIYALSGSFFVNLNKIKKDFSLGVRSTLRFVELLDKNINKFRLAYITVKLWAKSKNNYLL</sequence>
<evidence type="ECO:0000313" key="2">
    <source>
        <dbReference type="Proteomes" id="UP001497535"/>
    </source>
</evidence>
<name>A0ACB0ZEP6_MELEN</name>